<accession>A0A097QQX7</accession>
<sequence length="135" mass="14645">MIPVTDGVFITRVSVQNVEEIVPYLGADVQLVNIPCWKAVAFASLLAIRAFERGTNHAKTLGGELLLRLAGVLQIRDAIREVGAKPGENYLVVFGGEAKARELLDKLGLKELPLDECPDGAVKTFFEKSALVEVL</sequence>
<dbReference type="Proteomes" id="UP000029980">
    <property type="component" value="Chromosome"/>
</dbReference>
<name>A0A097QQX7_9EURY</name>
<gene>
    <name evidence="1" type="ORF">TEU_00140</name>
</gene>
<dbReference type="InterPro" id="IPR036504">
    <property type="entry name" value="CGI121/TPRKB_sf"/>
</dbReference>
<dbReference type="EMBL" id="CP008887">
    <property type="protein sequence ID" value="AIU68868.1"/>
    <property type="molecule type" value="Genomic_DNA"/>
</dbReference>
<dbReference type="HOGENOM" id="CLU_1830686_0_0_2"/>
<keyword evidence="2" id="KW-1185">Reference proteome</keyword>
<proteinExistence type="predicted"/>
<evidence type="ECO:0000313" key="1">
    <source>
        <dbReference type="EMBL" id="AIU68868.1"/>
    </source>
</evidence>
<organism evidence="1 2">
    <name type="scientific">Thermococcus eurythermalis</name>
    <dbReference type="NCBI Taxonomy" id="1505907"/>
    <lineage>
        <taxon>Archaea</taxon>
        <taxon>Methanobacteriati</taxon>
        <taxon>Methanobacteriota</taxon>
        <taxon>Thermococci</taxon>
        <taxon>Thermococcales</taxon>
        <taxon>Thermococcaceae</taxon>
        <taxon>Thermococcus</taxon>
    </lineage>
</organism>
<dbReference type="OrthoDB" id="85996at2157"/>
<dbReference type="STRING" id="1505907.TEU_00140"/>
<evidence type="ECO:0000313" key="2">
    <source>
        <dbReference type="Proteomes" id="UP000029980"/>
    </source>
</evidence>
<dbReference type="KEGG" id="teu:TEU_00140"/>
<dbReference type="RefSeq" id="WP_050001854.1">
    <property type="nucleotide sequence ID" value="NZ_CP008887.1"/>
</dbReference>
<dbReference type="SUPFAM" id="SSF143870">
    <property type="entry name" value="PF0523-like"/>
    <property type="match status" value="1"/>
</dbReference>
<dbReference type="GeneID" id="25151838"/>
<reference evidence="1 2" key="1">
    <citation type="journal article" date="2015" name="Int. J. Syst. Evol. Microbiol.">
        <title>Thermococcus eurythermalis sp. nov., a conditional piezophilic hyperthermophilic archaeon with a wide temperature range isolated from an oil-immersed chimney in the Guaymas Basin.</title>
        <authorList>
            <person name="Zhao W."/>
            <person name="Zeng X."/>
            <person name="Xiao X."/>
        </authorList>
    </citation>
    <scope>NUCLEOTIDE SEQUENCE [LARGE SCALE GENOMIC DNA]</scope>
    <source>
        <strain evidence="1 2">A501</strain>
    </source>
</reference>
<evidence type="ECO:0008006" key="3">
    <source>
        <dbReference type="Google" id="ProtNLM"/>
    </source>
</evidence>
<protein>
    <recommendedName>
        <fullName evidence="3">KEOPS complex subunit Cgi121</fullName>
    </recommendedName>
</protein>
<dbReference type="Gene3D" id="3.30.2380.10">
    <property type="entry name" value="CGI121/TPRKB"/>
    <property type="match status" value="1"/>
</dbReference>
<dbReference type="NCBIfam" id="NF011465">
    <property type="entry name" value="PRK14886.1-1"/>
    <property type="match status" value="1"/>
</dbReference>
<dbReference type="AlphaFoldDB" id="A0A097QQX7"/>